<sequence>MFSRYLSFFVSRPIGFFDGFFWGSVSVYIFFGMAAMCGYPGLDPSVFFISDSFYFHLLYGLLLTIVFLLDFFSDYRERRKAANRQTPGQVCFQFRILPDAFVVSESNFEHFDMMNPGFRDFVIVDVPVEVYHHIIEEYERFDRIHDFDEFAPDESVTISSKQQPISAGSAAR</sequence>
<keyword evidence="1" id="KW-0472">Membrane</keyword>
<evidence type="ECO:0000313" key="2">
    <source>
        <dbReference type="EMBL" id="XCN71875.1"/>
    </source>
</evidence>
<reference evidence="2" key="2">
    <citation type="submission" date="2024-06" db="EMBL/GenBank/DDBJ databases">
        <authorList>
            <person name="Plum-Jensen L.E."/>
            <person name="Schramm A."/>
            <person name="Marshall I.P.G."/>
        </authorList>
    </citation>
    <scope>NUCLEOTIDE SEQUENCE</scope>
    <source>
        <strain evidence="2">Rat1</strain>
    </source>
</reference>
<dbReference type="AlphaFoldDB" id="A0AAU8LSL2"/>
<reference evidence="2" key="1">
    <citation type="journal article" date="2024" name="Syst. Appl. Microbiol.">
        <title>First single-strain enrichments of Electrothrix cable bacteria, description of E. aestuarii sp. nov. and E. rattekaaiensis sp. nov., and proposal of a cable bacteria taxonomy following the rules of the SeqCode.</title>
        <authorList>
            <person name="Plum-Jensen L.E."/>
            <person name="Schramm A."/>
            <person name="Marshall I.P.G."/>
        </authorList>
    </citation>
    <scope>NUCLEOTIDE SEQUENCE</scope>
    <source>
        <strain evidence="2">Rat1</strain>
    </source>
</reference>
<dbReference type="EMBL" id="CP159373">
    <property type="protein sequence ID" value="XCN71875.1"/>
    <property type="molecule type" value="Genomic_DNA"/>
</dbReference>
<accession>A0AAU8LSL2</accession>
<dbReference type="KEGG" id="eaj:Q3M24_16420"/>
<dbReference type="KEGG" id="eaj:Q3M24_16430"/>
<dbReference type="EMBL" id="CP159373">
    <property type="protein sequence ID" value="XCN71877.1"/>
    <property type="molecule type" value="Genomic_DNA"/>
</dbReference>
<keyword evidence="1" id="KW-1133">Transmembrane helix</keyword>
<feature type="transmembrane region" description="Helical" evidence="1">
    <location>
        <begin position="20"/>
        <end position="41"/>
    </location>
</feature>
<protein>
    <submittedName>
        <fullName evidence="2">Uncharacterized protein</fullName>
    </submittedName>
</protein>
<feature type="transmembrane region" description="Helical" evidence="1">
    <location>
        <begin position="53"/>
        <end position="72"/>
    </location>
</feature>
<keyword evidence="1" id="KW-0812">Transmembrane</keyword>
<proteinExistence type="predicted"/>
<gene>
    <name evidence="2" type="ORF">Q3M24_16420</name>
    <name evidence="3" type="ORF">Q3M24_16430</name>
</gene>
<organism evidence="2">
    <name type="scientific">Candidatus Electrothrix aestuarii</name>
    <dbReference type="NCBI Taxonomy" id="3062594"/>
    <lineage>
        <taxon>Bacteria</taxon>
        <taxon>Pseudomonadati</taxon>
        <taxon>Thermodesulfobacteriota</taxon>
        <taxon>Desulfobulbia</taxon>
        <taxon>Desulfobulbales</taxon>
        <taxon>Desulfobulbaceae</taxon>
        <taxon>Candidatus Electrothrix</taxon>
    </lineage>
</organism>
<evidence type="ECO:0000256" key="1">
    <source>
        <dbReference type="SAM" id="Phobius"/>
    </source>
</evidence>
<name>A0AAU8LSL2_9BACT</name>
<evidence type="ECO:0000313" key="3">
    <source>
        <dbReference type="EMBL" id="XCN71877.1"/>
    </source>
</evidence>